<feature type="region of interest" description="Disordered" evidence="1">
    <location>
        <begin position="45"/>
        <end position="72"/>
    </location>
</feature>
<reference evidence="2 3" key="1">
    <citation type="submission" date="2023-04" db="EMBL/GenBank/DDBJ databases">
        <title>Genome of Basidiobolus ranarum AG-B5.</title>
        <authorList>
            <person name="Stajich J.E."/>
            <person name="Carter-House D."/>
            <person name="Gryganskyi A."/>
        </authorList>
    </citation>
    <scope>NUCLEOTIDE SEQUENCE [LARGE SCALE GENOMIC DNA]</scope>
    <source>
        <strain evidence="2 3">AG-B5</strain>
    </source>
</reference>
<comment type="caution">
    <text evidence="2">The sequence shown here is derived from an EMBL/GenBank/DDBJ whole genome shotgun (WGS) entry which is preliminary data.</text>
</comment>
<feature type="compositionally biased region" description="Low complexity" evidence="1">
    <location>
        <begin position="93"/>
        <end position="109"/>
    </location>
</feature>
<gene>
    <name evidence="2" type="ORF">K7432_007273</name>
</gene>
<organism evidence="2 3">
    <name type="scientific">Basidiobolus ranarum</name>
    <dbReference type="NCBI Taxonomy" id="34480"/>
    <lineage>
        <taxon>Eukaryota</taxon>
        <taxon>Fungi</taxon>
        <taxon>Fungi incertae sedis</taxon>
        <taxon>Zoopagomycota</taxon>
        <taxon>Entomophthoromycotina</taxon>
        <taxon>Basidiobolomycetes</taxon>
        <taxon>Basidiobolales</taxon>
        <taxon>Basidiobolaceae</taxon>
        <taxon>Basidiobolus</taxon>
    </lineage>
</organism>
<evidence type="ECO:0000256" key="1">
    <source>
        <dbReference type="SAM" id="MobiDB-lite"/>
    </source>
</evidence>
<sequence length="206" mass="23736">MSSGRNKVFGRPQSFSAFDFSYSPMYTVPDYKTLGIPRVTTDNWSERLNSSHPGLTVPKKSSGDGQSLPFVNTLTKSTTSSRNWNMEKQWRDTTSLNPKSKNNKNNTGSILRKSRKPKWLSRFLHKSKSIRKRPRTKLNLSLETDKIKASRFNWSRLFTWITFVGSESNDITALYRPSTKTKTRCSLLFTPFRLFRCLKPKLATPV</sequence>
<dbReference type="Proteomes" id="UP001479436">
    <property type="component" value="Unassembled WGS sequence"/>
</dbReference>
<accession>A0ABR2W0C0</accession>
<evidence type="ECO:0000313" key="3">
    <source>
        <dbReference type="Proteomes" id="UP001479436"/>
    </source>
</evidence>
<keyword evidence="3" id="KW-1185">Reference proteome</keyword>
<feature type="compositionally biased region" description="Polar residues" evidence="1">
    <location>
        <begin position="63"/>
        <end position="72"/>
    </location>
</feature>
<feature type="region of interest" description="Disordered" evidence="1">
    <location>
        <begin position="86"/>
        <end position="111"/>
    </location>
</feature>
<protein>
    <submittedName>
        <fullName evidence="2">Uncharacterized protein</fullName>
    </submittedName>
</protein>
<dbReference type="EMBL" id="JASJQH010007228">
    <property type="protein sequence ID" value="KAK9712258.1"/>
    <property type="molecule type" value="Genomic_DNA"/>
</dbReference>
<name>A0ABR2W0C0_9FUNG</name>
<evidence type="ECO:0000313" key="2">
    <source>
        <dbReference type="EMBL" id="KAK9712258.1"/>
    </source>
</evidence>
<proteinExistence type="predicted"/>